<dbReference type="RefSeq" id="XP_016970380.1">
    <property type="nucleotide sequence ID" value="XM_017114891.1"/>
</dbReference>
<proteinExistence type="predicted"/>
<dbReference type="OrthoDB" id="286301at2759"/>
<name>A0A6P4DXF8_DRORH</name>
<evidence type="ECO:0000256" key="1">
    <source>
        <dbReference type="SAM" id="SignalP"/>
    </source>
</evidence>
<protein>
    <submittedName>
        <fullName evidence="2">Uncharacterized protein LOC108038159</fullName>
    </submittedName>
</protein>
<dbReference type="AlphaFoldDB" id="A0A6P4DXF8"/>
<feature type="chain" id="PRO_5028264437" evidence="1">
    <location>
        <begin position="27"/>
        <end position="101"/>
    </location>
</feature>
<keyword evidence="1" id="KW-0732">Signal</keyword>
<reference evidence="2" key="1">
    <citation type="submission" date="2025-08" db="UniProtKB">
        <authorList>
            <consortium name="RefSeq"/>
        </authorList>
    </citation>
    <scope>IDENTIFICATION</scope>
</reference>
<accession>A0A6P4DXF8</accession>
<evidence type="ECO:0000313" key="2">
    <source>
        <dbReference type="RefSeq" id="XP_016970380.1"/>
    </source>
</evidence>
<feature type="signal peptide" evidence="1">
    <location>
        <begin position="1"/>
        <end position="26"/>
    </location>
</feature>
<sequence length="101" mass="10907">MSRKMLQVPVATLVLLSLLQIADVAAVADAAAATAATTSTTTTGIDASLKNAKLIEGKVLPDLAILQRVNQEDEKWQQVYRFIDDGFPVLELYGYKPKSGE</sequence>
<organism evidence="2">
    <name type="scientific">Drosophila rhopaloa</name>
    <name type="common">Fruit fly</name>
    <dbReference type="NCBI Taxonomy" id="1041015"/>
    <lineage>
        <taxon>Eukaryota</taxon>
        <taxon>Metazoa</taxon>
        <taxon>Ecdysozoa</taxon>
        <taxon>Arthropoda</taxon>
        <taxon>Hexapoda</taxon>
        <taxon>Insecta</taxon>
        <taxon>Pterygota</taxon>
        <taxon>Neoptera</taxon>
        <taxon>Endopterygota</taxon>
        <taxon>Diptera</taxon>
        <taxon>Brachycera</taxon>
        <taxon>Muscomorpha</taxon>
        <taxon>Ephydroidea</taxon>
        <taxon>Drosophilidae</taxon>
        <taxon>Drosophila</taxon>
        <taxon>Sophophora</taxon>
    </lineage>
</organism>
<gene>
    <name evidence="2" type="primary">LOC108038159</name>
</gene>